<dbReference type="InterPro" id="IPR011324">
    <property type="entry name" value="Cytotoxic_necrot_fac-like_cat"/>
</dbReference>
<dbReference type="InterPro" id="IPR038371">
    <property type="entry name" value="Cu_polyphenol_OxRdtase_sf"/>
</dbReference>
<evidence type="ECO:0000256" key="9">
    <source>
        <dbReference type="ARBA" id="ARBA00049893"/>
    </source>
</evidence>
<comment type="catalytic activity">
    <reaction evidence="9">
        <text>S-methyl-5'-thioadenosine + phosphate = 5-(methylsulfanyl)-alpha-D-ribose 1-phosphate + adenine</text>
        <dbReference type="Rhea" id="RHEA:11852"/>
        <dbReference type="ChEBI" id="CHEBI:16708"/>
        <dbReference type="ChEBI" id="CHEBI:17509"/>
        <dbReference type="ChEBI" id="CHEBI:43474"/>
        <dbReference type="ChEBI" id="CHEBI:58533"/>
        <dbReference type="EC" id="2.4.2.28"/>
    </reaction>
    <physiologicalReaction direction="left-to-right" evidence="9">
        <dbReference type="Rhea" id="RHEA:11853"/>
    </physiologicalReaction>
</comment>
<accession>A0A6J6K030</accession>
<evidence type="ECO:0000256" key="8">
    <source>
        <dbReference type="ARBA" id="ARBA00048968"/>
    </source>
</evidence>
<keyword evidence="4" id="KW-0479">Metal-binding</keyword>
<comment type="catalytic activity">
    <reaction evidence="1">
        <text>inosine + phosphate = alpha-D-ribose 1-phosphate + hypoxanthine</text>
        <dbReference type="Rhea" id="RHEA:27646"/>
        <dbReference type="ChEBI" id="CHEBI:17368"/>
        <dbReference type="ChEBI" id="CHEBI:17596"/>
        <dbReference type="ChEBI" id="CHEBI:43474"/>
        <dbReference type="ChEBI" id="CHEBI:57720"/>
        <dbReference type="EC" id="2.4.2.1"/>
    </reaction>
    <physiologicalReaction direction="left-to-right" evidence="1">
        <dbReference type="Rhea" id="RHEA:27647"/>
    </physiologicalReaction>
</comment>
<evidence type="ECO:0000256" key="5">
    <source>
        <dbReference type="ARBA" id="ARBA00022801"/>
    </source>
</evidence>
<dbReference type="Gene3D" id="3.60.140.10">
    <property type="entry name" value="CNF1/YfiH-like putative cysteine hydrolases"/>
    <property type="match status" value="1"/>
</dbReference>
<dbReference type="AlphaFoldDB" id="A0A6J6K030"/>
<comment type="catalytic activity">
    <reaction evidence="7">
        <text>adenosine + H2O + H(+) = inosine + NH4(+)</text>
        <dbReference type="Rhea" id="RHEA:24408"/>
        <dbReference type="ChEBI" id="CHEBI:15377"/>
        <dbReference type="ChEBI" id="CHEBI:15378"/>
        <dbReference type="ChEBI" id="CHEBI:16335"/>
        <dbReference type="ChEBI" id="CHEBI:17596"/>
        <dbReference type="ChEBI" id="CHEBI:28938"/>
        <dbReference type="EC" id="3.5.4.4"/>
    </reaction>
    <physiologicalReaction direction="left-to-right" evidence="7">
        <dbReference type="Rhea" id="RHEA:24409"/>
    </physiologicalReaction>
</comment>
<evidence type="ECO:0000256" key="3">
    <source>
        <dbReference type="ARBA" id="ARBA00022679"/>
    </source>
</evidence>
<evidence type="ECO:0000256" key="7">
    <source>
        <dbReference type="ARBA" id="ARBA00047989"/>
    </source>
</evidence>
<keyword evidence="5" id="KW-0378">Hydrolase</keyword>
<dbReference type="PANTHER" id="PTHR30616">
    <property type="entry name" value="UNCHARACTERIZED PROTEIN YFIH"/>
    <property type="match status" value="1"/>
</dbReference>
<evidence type="ECO:0000256" key="6">
    <source>
        <dbReference type="ARBA" id="ARBA00022833"/>
    </source>
</evidence>
<dbReference type="SUPFAM" id="SSF64438">
    <property type="entry name" value="CNF1/YfiH-like putative cysteine hydrolases"/>
    <property type="match status" value="1"/>
</dbReference>
<protein>
    <submittedName>
        <fullName evidence="10">Unannotated protein</fullName>
    </submittedName>
</protein>
<evidence type="ECO:0000256" key="1">
    <source>
        <dbReference type="ARBA" id="ARBA00000553"/>
    </source>
</evidence>
<proteinExistence type="inferred from homology"/>
<organism evidence="10">
    <name type="scientific">freshwater metagenome</name>
    <dbReference type="NCBI Taxonomy" id="449393"/>
    <lineage>
        <taxon>unclassified sequences</taxon>
        <taxon>metagenomes</taxon>
        <taxon>ecological metagenomes</taxon>
    </lineage>
</organism>
<dbReference type="PANTHER" id="PTHR30616:SF2">
    <property type="entry name" value="PURINE NUCLEOSIDE PHOSPHORYLASE LACC1"/>
    <property type="match status" value="1"/>
</dbReference>
<dbReference type="GO" id="GO:0005507">
    <property type="term" value="F:copper ion binding"/>
    <property type="evidence" value="ECO:0007669"/>
    <property type="project" value="TreeGrafter"/>
</dbReference>
<keyword evidence="6" id="KW-0862">Zinc</keyword>
<dbReference type="InterPro" id="IPR003730">
    <property type="entry name" value="Cu_polyphenol_OxRdtase"/>
</dbReference>
<dbReference type="CDD" id="cd16833">
    <property type="entry name" value="YfiH"/>
    <property type="match status" value="1"/>
</dbReference>
<evidence type="ECO:0000256" key="4">
    <source>
        <dbReference type="ARBA" id="ARBA00022723"/>
    </source>
</evidence>
<dbReference type="GO" id="GO:0016787">
    <property type="term" value="F:hydrolase activity"/>
    <property type="evidence" value="ECO:0007669"/>
    <property type="project" value="UniProtKB-KW"/>
</dbReference>
<comment type="catalytic activity">
    <reaction evidence="8">
        <text>adenosine + phosphate = alpha-D-ribose 1-phosphate + adenine</text>
        <dbReference type="Rhea" id="RHEA:27642"/>
        <dbReference type="ChEBI" id="CHEBI:16335"/>
        <dbReference type="ChEBI" id="CHEBI:16708"/>
        <dbReference type="ChEBI" id="CHEBI:43474"/>
        <dbReference type="ChEBI" id="CHEBI:57720"/>
        <dbReference type="EC" id="2.4.2.1"/>
    </reaction>
    <physiologicalReaction direction="left-to-right" evidence="8">
        <dbReference type="Rhea" id="RHEA:27643"/>
    </physiologicalReaction>
</comment>
<gene>
    <name evidence="10" type="ORF">UFOPK2162_00608</name>
</gene>
<evidence type="ECO:0000256" key="2">
    <source>
        <dbReference type="ARBA" id="ARBA00007353"/>
    </source>
</evidence>
<reference evidence="10" key="1">
    <citation type="submission" date="2020-05" db="EMBL/GenBank/DDBJ databases">
        <authorList>
            <person name="Chiriac C."/>
            <person name="Salcher M."/>
            <person name="Ghai R."/>
            <person name="Kavagutti S V."/>
        </authorList>
    </citation>
    <scope>NUCLEOTIDE SEQUENCE</scope>
</reference>
<sequence length="221" mass="23802">MNYRFTNRTGGLSTGAFHSLNLALHVEDDANVVAKNRKILEEDLAMPVAYMNQVHGNALCEVDARPEVEPTADGLITRRKGVALAVMVADCIPLLMANSSAVAAVHVGRRGLVNGVAKQALQELREIDPSPITAVVGPSICGSCYEVSEDIYREVVDLYPVAASATVDGTFALDLSKALVEELRGESVTVIDESRCTVEDLDLYSFRRDGVTGRQAGVIWL</sequence>
<dbReference type="EMBL" id="CAEZVZ010000067">
    <property type="protein sequence ID" value="CAB4643140.1"/>
    <property type="molecule type" value="Genomic_DNA"/>
</dbReference>
<keyword evidence="3" id="KW-0808">Transferase</keyword>
<evidence type="ECO:0000313" key="10">
    <source>
        <dbReference type="EMBL" id="CAB4643140.1"/>
    </source>
</evidence>
<dbReference type="NCBIfam" id="TIGR00726">
    <property type="entry name" value="peptidoglycan editing factor PgeF"/>
    <property type="match status" value="1"/>
</dbReference>
<dbReference type="Pfam" id="PF02578">
    <property type="entry name" value="Cu-oxidase_4"/>
    <property type="match status" value="1"/>
</dbReference>
<comment type="similarity">
    <text evidence="2">Belongs to the purine nucleoside phosphorylase YfiH/LACC1 family.</text>
</comment>
<dbReference type="GO" id="GO:0017061">
    <property type="term" value="F:S-methyl-5-thioadenosine phosphorylase activity"/>
    <property type="evidence" value="ECO:0007669"/>
    <property type="project" value="UniProtKB-EC"/>
</dbReference>
<name>A0A6J6K030_9ZZZZ</name>